<dbReference type="Proteomes" id="UP000011115">
    <property type="component" value="Unassembled WGS sequence"/>
</dbReference>
<dbReference type="GO" id="GO:0016787">
    <property type="term" value="F:hydrolase activity"/>
    <property type="evidence" value="ECO:0007669"/>
    <property type="project" value="UniProtKB-KW"/>
</dbReference>
<dbReference type="Pfam" id="PF00293">
    <property type="entry name" value="NUDIX"/>
    <property type="match status" value="1"/>
</dbReference>
<dbReference type="AlphaFoldDB" id="M1B5F1"/>
<dbReference type="Gramene" id="PGSC0003DMT400037459">
    <property type="protein sequence ID" value="PGSC0003DMT400037459"/>
    <property type="gene ID" value="PGSC0003DMG400014455"/>
</dbReference>
<evidence type="ECO:0000259" key="3">
    <source>
        <dbReference type="Pfam" id="PF00293"/>
    </source>
</evidence>
<dbReference type="InterPro" id="IPR000086">
    <property type="entry name" value="NUDIX_hydrolase_dom"/>
</dbReference>
<reference evidence="4" key="2">
    <citation type="submission" date="2015-06" db="UniProtKB">
        <authorList>
            <consortium name="EnsemblPlants"/>
        </authorList>
    </citation>
    <scope>IDENTIFICATION</scope>
    <source>
        <strain evidence="4">DM1-3 516 R44</strain>
    </source>
</reference>
<evidence type="ECO:0000313" key="5">
    <source>
        <dbReference type="Proteomes" id="UP000011115"/>
    </source>
</evidence>
<evidence type="ECO:0000256" key="1">
    <source>
        <dbReference type="ARBA" id="ARBA00022723"/>
    </source>
</evidence>
<protein>
    <submittedName>
        <fullName evidence="4">Diphosphoinositol polyphosphate phosphohydrolase</fullName>
    </submittedName>
</protein>
<sequence>MMFPKGGWEIDESLEEAASRETFEEAGVVGKKKANAVGRGGAQLQEDQDYAVLGGSAMHSRLQNVHVQEDMRGSGQANAPEQWLEMLHKASPKQIQQMRYIART</sequence>
<name>M1B5F1_SOLTU</name>
<dbReference type="PANTHER" id="PTHR12629:SF67">
    <property type="entry name" value="NUDIX HYDROLASE 18, MITOCHONDRIAL-LIKE"/>
    <property type="match status" value="1"/>
</dbReference>
<evidence type="ECO:0000256" key="2">
    <source>
        <dbReference type="ARBA" id="ARBA00022801"/>
    </source>
</evidence>
<reference evidence="5" key="1">
    <citation type="journal article" date="2011" name="Nature">
        <title>Genome sequence and analysis of the tuber crop potato.</title>
        <authorList>
            <consortium name="The Potato Genome Sequencing Consortium"/>
        </authorList>
    </citation>
    <scope>NUCLEOTIDE SEQUENCE [LARGE SCALE GENOMIC DNA]</scope>
    <source>
        <strain evidence="5">cv. DM1-3 516 R44</strain>
    </source>
</reference>
<dbReference type="HOGENOM" id="CLU_2254937_0_0_1"/>
<dbReference type="InterPro" id="IPR015797">
    <property type="entry name" value="NUDIX_hydrolase-like_dom_sf"/>
</dbReference>
<feature type="domain" description="Nudix hydrolase" evidence="3">
    <location>
        <begin position="3"/>
        <end position="48"/>
    </location>
</feature>
<dbReference type="PROSITE" id="PS00893">
    <property type="entry name" value="NUDIX_BOX"/>
    <property type="match status" value="1"/>
</dbReference>
<dbReference type="ExpressionAtlas" id="M1B5F1">
    <property type="expression patterns" value="baseline and differential"/>
</dbReference>
<dbReference type="OrthoDB" id="2011998at2759"/>
<dbReference type="SUPFAM" id="SSF55811">
    <property type="entry name" value="Nudix"/>
    <property type="match status" value="1"/>
</dbReference>
<proteinExistence type="predicted"/>
<dbReference type="InterPro" id="IPR020084">
    <property type="entry name" value="NUDIX_hydrolase_CS"/>
</dbReference>
<keyword evidence="5" id="KW-1185">Reference proteome</keyword>
<dbReference type="EnsemblPlants" id="PGSC0003DMT400037459">
    <property type="protein sequence ID" value="PGSC0003DMT400037459"/>
    <property type="gene ID" value="PGSC0003DMG400014455"/>
</dbReference>
<keyword evidence="2" id="KW-0378">Hydrolase</keyword>
<gene>
    <name evidence="4" type="primary">LOC102595523</name>
</gene>
<dbReference type="Gene3D" id="3.90.79.10">
    <property type="entry name" value="Nucleoside Triphosphate Pyrophosphohydrolase"/>
    <property type="match status" value="1"/>
</dbReference>
<evidence type="ECO:0000313" key="4">
    <source>
        <dbReference type="EnsemblPlants" id="PGSC0003DMT400037459"/>
    </source>
</evidence>
<organism evidence="4 5">
    <name type="scientific">Solanum tuberosum</name>
    <name type="common">Potato</name>
    <dbReference type="NCBI Taxonomy" id="4113"/>
    <lineage>
        <taxon>Eukaryota</taxon>
        <taxon>Viridiplantae</taxon>
        <taxon>Streptophyta</taxon>
        <taxon>Embryophyta</taxon>
        <taxon>Tracheophyta</taxon>
        <taxon>Spermatophyta</taxon>
        <taxon>Magnoliopsida</taxon>
        <taxon>eudicotyledons</taxon>
        <taxon>Gunneridae</taxon>
        <taxon>Pentapetalae</taxon>
        <taxon>asterids</taxon>
        <taxon>lamiids</taxon>
        <taxon>Solanales</taxon>
        <taxon>Solanaceae</taxon>
        <taxon>Solanoideae</taxon>
        <taxon>Solaneae</taxon>
        <taxon>Solanum</taxon>
    </lineage>
</organism>
<dbReference type="GO" id="GO:0046872">
    <property type="term" value="F:metal ion binding"/>
    <property type="evidence" value="ECO:0007669"/>
    <property type="project" value="UniProtKB-KW"/>
</dbReference>
<dbReference type="PANTHER" id="PTHR12629">
    <property type="entry name" value="DIPHOSPHOINOSITOL POLYPHOSPHATE PHOSPHOHYDROLASE"/>
    <property type="match status" value="1"/>
</dbReference>
<accession>M1B5F1</accession>
<keyword evidence="1" id="KW-0479">Metal-binding</keyword>